<dbReference type="Gene3D" id="3.90.190.10">
    <property type="entry name" value="Protein tyrosine phosphatase superfamily"/>
    <property type="match status" value="1"/>
</dbReference>
<keyword evidence="3" id="KW-1003">Cell membrane</keyword>
<evidence type="ECO:0000256" key="3">
    <source>
        <dbReference type="ARBA" id="ARBA00022475"/>
    </source>
</evidence>
<dbReference type="Pfam" id="PF00060">
    <property type="entry name" value="Lig_chan"/>
    <property type="match status" value="1"/>
</dbReference>
<evidence type="ECO:0000256" key="6">
    <source>
        <dbReference type="ARBA" id="ARBA00023136"/>
    </source>
</evidence>
<dbReference type="EMBL" id="JARAKH010000019">
    <property type="protein sequence ID" value="KAK8394035.1"/>
    <property type="molecule type" value="Genomic_DNA"/>
</dbReference>
<feature type="chain" id="PRO_5043979425" evidence="11">
    <location>
        <begin position="26"/>
        <end position="1184"/>
    </location>
</feature>
<evidence type="ECO:0000256" key="5">
    <source>
        <dbReference type="ARBA" id="ARBA00022989"/>
    </source>
</evidence>
<keyword evidence="6 10" id="KW-0472">Membrane</keyword>
<evidence type="ECO:0000256" key="10">
    <source>
        <dbReference type="SAM" id="Phobius"/>
    </source>
</evidence>
<evidence type="ECO:0000256" key="7">
    <source>
        <dbReference type="ARBA" id="ARBA00023170"/>
    </source>
</evidence>
<feature type="compositionally biased region" description="Polar residues" evidence="9">
    <location>
        <begin position="902"/>
        <end position="916"/>
    </location>
</feature>
<evidence type="ECO:0000313" key="15">
    <source>
        <dbReference type="Proteomes" id="UP001487740"/>
    </source>
</evidence>
<feature type="region of interest" description="Disordered" evidence="9">
    <location>
        <begin position="819"/>
        <end position="858"/>
    </location>
</feature>
<dbReference type="GO" id="GO:0050906">
    <property type="term" value="P:detection of stimulus involved in sensory perception"/>
    <property type="evidence" value="ECO:0007669"/>
    <property type="project" value="UniProtKB-ARBA"/>
</dbReference>
<comment type="subcellular location">
    <subcellularLocation>
        <location evidence="1">Cell membrane</location>
        <topology evidence="1">Multi-pass membrane protein</topology>
    </subcellularLocation>
</comment>
<dbReference type="InterPro" id="IPR000387">
    <property type="entry name" value="Tyr_Pase_dom"/>
</dbReference>
<gene>
    <name evidence="14" type="ORF">O3P69_006315</name>
</gene>
<dbReference type="InterPro" id="IPR052192">
    <property type="entry name" value="Insect_Ionotropic_Sensory_Rcpt"/>
</dbReference>
<feature type="domain" description="Tyrosine specific protein phosphatases" evidence="13">
    <location>
        <begin position="1065"/>
        <end position="1124"/>
    </location>
</feature>
<keyword evidence="7" id="KW-0675">Receptor</keyword>
<sequence>MAASRPALKLSKVLLLLSLLHTAQFTGPAVPAPQRPMLSLRRLEALSQLLNGPARDRPLVIHLDAALSLWERQAVLGVRGVQHAACIILTLGVPHRWPPHLHIHDSSTLHLVLFLSPRPHLLRPLWQIWRPHNLLLFSLQPRGGQDALNDASLGVVKRLALVAGVEQQGAAHPAPLGVYTVFPLRSAKPRLLALWQPHVFADWNTLFPDRFPSLHGHALTVEAWPYEWPFLHQHDPEKEVSGIALTMIHHLSVALNFTYNLTWVEEEGKLVAAKPNGSWSSLVYHRHVNFSCISVFPDEHIFADFDITERFWSEGYSAFLVRPRPVLGWMAPLLPFTGHVWLAVVVAAAAAVGLVTLQDAVIGRRRPSVVASVLCVQRGLLGHSVPLQTTSMLLKVFVTCWYAFCFVLISAYTTNLVAILTKPAHPPLPRTLHQLAASHYRLGIEDYGSELPGRLRSSEDELYYTLGEKVDLFPSLVEVLRAMVEGTHVYVDTTAFSATLPKYKYKVHNYTRIQEELFPSPVVWIFPKHVPWKHKFDVTINRMVEAGLIRHWYTEESMKFKRWVHNNRTRELQQKDARNPKEEQEEEEAKDEEKRAPLSFQHLRTLFTLIAVSWVMGAAVMEGEARRRVCASPPPSRRTSTDSGRSATPSHVQVCVHEGTRWEGFYSSPQDARTAIVTTTFTTTSVAATTPIITTATLYRTPSHSCPNLTVKPSLSLARWRSSGGRSAASTRCSSRSPRPASSFAWAANLYPQGEDRRDYGGLYPSGREPRRSSAPSCDLLSAPDPEVALALVMSRRDSRKMQDLLVLEPQARGAALLKVPGAHSSSSSSSSPVPRTSPTLSPLAASAPSPSQATRCPHEATSANVMVRPRDVSGSAGSHVKVQPISSLCAGEAHAHPGSATHPTGGQHTHATVHSPQGPMAALRHTHRDHFPSDDEAAEDSVTLVEETLQPSSSRPEGCGGREVAHTSPNTTTETVPRRNLVYRDDNIAYVVEGLYLGNITAAYSQPLLCRLDVQCVVDLSGTRPTQVPADKKSICPCTCPLTTPHHRSRLCIDIPDSEEVDIRQFSSEVTRFIHAAHLKGKNVLVHSYKGQSRAPALVILYLMTIVRMSFAQALSLVQTSYPCVALNPAFRMTLQEVDRRLSPPPSPSPGPDTTTTTTTTNTTATTTSTTTTTHPKIKTAWT</sequence>
<dbReference type="SUPFAM" id="SSF53850">
    <property type="entry name" value="Periplasmic binding protein-like II"/>
    <property type="match status" value="1"/>
</dbReference>
<feature type="region of interest" description="Disordered" evidence="9">
    <location>
        <begin position="1140"/>
        <end position="1184"/>
    </location>
</feature>
<keyword evidence="8" id="KW-0325">Glycoprotein</keyword>
<dbReference type="GO" id="GO:0005886">
    <property type="term" value="C:plasma membrane"/>
    <property type="evidence" value="ECO:0007669"/>
    <property type="project" value="UniProtKB-SubCell"/>
</dbReference>
<keyword evidence="5 10" id="KW-1133">Transmembrane helix</keyword>
<evidence type="ECO:0000259" key="13">
    <source>
        <dbReference type="PROSITE" id="PS50056"/>
    </source>
</evidence>
<comment type="similarity">
    <text evidence="2">Belongs to the glutamate-gated ion channel (TC 1.A.10.1) family.</text>
</comment>
<feature type="region of interest" description="Disordered" evidence="9">
    <location>
        <begin position="931"/>
        <end position="974"/>
    </location>
</feature>
<feature type="compositionally biased region" description="Low complexity" evidence="9">
    <location>
        <begin position="1153"/>
        <end position="1175"/>
    </location>
</feature>
<dbReference type="PROSITE" id="PS50056">
    <property type="entry name" value="TYR_PHOSPHATASE_2"/>
    <property type="match status" value="1"/>
</dbReference>
<dbReference type="PANTHER" id="PTHR42643">
    <property type="entry name" value="IONOTROPIC RECEPTOR 20A-RELATED"/>
    <property type="match status" value="1"/>
</dbReference>
<evidence type="ECO:0000256" key="4">
    <source>
        <dbReference type="ARBA" id="ARBA00022692"/>
    </source>
</evidence>
<evidence type="ECO:0000256" key="2">
    <source>
        <dbReference type="ARBA" id="ARBA00008685"/>
    </source>
</evidence>
<evidence type="ECO:0000256" key="1">
    <source>
        <dbReference type="ARBA" id="ARBA00004651"/>
    </source>
</evidence>
<evidence type="ECO:0000256" key="9">
    <source>
        <dbReference type="SAM" id="MobiDB-lite"/>
    </source>
</evidence>
<reference evidence="14 15" key="1">
    <citation type="submission" date="2023-03" db="EMBL/GenBank/DDBJ databases">
        <title>High-quality genome of Scylla paramamosain provides insights in environmental adaptation.</title>
        <authorList>
            <person name="Zhang L."/>
        </authorList>
    </citation>
    <scope>NUCLEOTIDE SEQUENCE [LARGE SCALE GENOMIC DNA]</scope>
    <source>
        <strain evidence="14">LZ_2023a</strain>
        <tissue evidence="14">Muscle</tissue>
    </source>
</reference>
<dbReference type="SUPFAM" id="SSF52799">
    <property type="entry name" value="(Phosphotyrosine protein) phosphatases II"/>
    <property type="match status" value="1"/>
</dbReference>
<dbReference type="Pfam" id="PF00782">
    <property type="entry name" value="DSPc"/>
    <property type="match status" value="1"/>
</dbReference>
<accession>A0AAW0U5K3</accession>
<protein>
    <submittedName>
        <fullName evidence="14">Uncharacterized protein</fullName>
    </submittedName>
</protein>
<dbReference type="InterPro" id="IPR001320">
    <property type="entry name" value="Iontro_rcpt_C"/>
</dbReference>
<dbReference type="InterPro" id="IPR000340">
    <property type="entry name" value="Dual-sp_phosphatase_cat-dom"/>
</dbReference>
<dbReference type="InterPro" id="IPR020422">
    <property type="entry name" value="TYR_PHOSPHATASE_DUAL_dom"/>
</dbReference>
<organism evidence="14 15">
    <name type="scientific">Scylla paramamosain</name>
    <name type="common">Mud crab</name>
    <dbReference type="NCBI Taxonomy" id="85552"/>
    <lineage>
        <taxon>Eukaryota</taxon>
        <taxon>Metazoa</taxon>
        <taxon>Ecdysozoa</taxon>
        <taxon>Arthropoda</taxon>
        <taxon>Crustacea</taxon>
        <taxon>Multicrustacea</taxon>
        <taxon>Malacostraca</taxon>
        <taxon>Eumalacostraca</taxon>
        <taxon>Eucarida</taxon>
        <taxon>Decapoda</taxon>
        <taxon>Pleocyemata</taxon>
        <taxon>Brachyura</taxon>
        <taxon>Eubrachyura</taxon>
        <taxon>Portunoidea</taxon>
        <taxon>Portunidae</taxon>
        <taxon>Portuninae</taxon>
        <taxon>Scylla</taxon>
    </lineage>
</organism>
<dbReference type="SMART" id="SM00195">
    <property type="entry name" value="DSPc"/>
    <property type="match status" value="1"/>
</dbReference>
<feature type="compositionally biased region" description="Low complexity" evidence="9">
    <location>
        <begin position="825"/>
        <end position="855"/>
    </location>
</feature>
<feature type="signal peptide" evidence="11">
    <location>
        <begin position="1"/>
        <end position="25"/>
    </location>
</feature>
<feature type="compositionally biased region" description="Low complexity" evidence="9">
    <location>
        <begin position="637"/>
        <end position="648"/>
    </location>
</feature>
<evidence type="ECO:0000313" key="14">
    <source>
        <dbReference type="EMBL" id="KAK8394035.1"/>
    </source>
</evidence>
<evidence type="ECO:0000259" key="12">
    <source>
        <dbReference type="PROSITE" id="PS50054"/>
    </source>
</evidence>
<dbReference type="CDD" id="cd14498">
    <property type="entry name" value="DSP"/>
    <property type="match status" value="1"/>
</dbReference>
<dbReference type="Gene3D" id="1.10.287.70">
    <property type="match status" value="1"/>
</dbReference>
<feature type="region of interest" description="Disordered" evidence="9">
    <location>
        <begin position="757"/>
        <end position="781"/>
    </location>
</feature>
<feature type="region of interest" description="Disordered" evidence="9">
    <location>
        <begin position="893"/>
        <end position="917"/>
    </location>
</feature>
<comment type="caution">
    <text evidence="14">The sequence shown here is derived from an EMBL/GenBank/DDBJ whole genome shotgun (WGS) entry which is preliminary data.</text>
</comment>
<evidence type="ECO:0000256" key="11">
    <source>
        <dbReference type="SAM" id="SignalP"/>
    </source>
</evidence>
<dbReference type="InterPro" id="IPR029021">
    <property type="entry name" value="Prot-tyrosine_phosphatase-like"/>
</dbReference>
<feature type="transmembrane region" description="Helical" evidence="10">
    <location>
        <begin position="401"/>
        <end position="420"/>
    </location>
</feature>
<dbReference type="AlphaFoldDB" id="A0AAW0U5K3"/>
<name>A0AAW0U5K3_SCYPA</name>
<keyword evidence="15" id="KW-1185">Reference proteome</keyword>
<feature type="region of interest" description="Disordered" evidence="9">
    <location>
        <begin position="571"/>
        <end position="594"/>
    </location>
</feature>
<proteinExistence type="inferred from homology"/>
<feature type="domain" description="Tyrosine-protein phosphatase" evidence="12">
    <location>
        <begin position="988"/>
        <end position="1145"/>
    </location>
</feature>
<dbReference type="Proteomes" id="UP001487740">
    <property type="component" value="Unassembled WGS sequence"/>
</dbReference>
<keyword evidence="4 10" id="KW-0812">Transmembrane</keyword>
<feature type="transmembrane region" description="Helical" evidence="10">
    <location>
        <begin position="340"/>
        <end position="357"/>
    </location>
</feature>
<dbReference type="PROSITE" id="PS50054">
    <property type="entry name" value="TYR_PHOSPHATASE_DUAL"/>
    <property type="match status" value="1"/>
</dbReference>
<dbReference type="GO" id="GO:0015276">
    <property type="term" value="F:ligand-gated monoatomic ion channel activity"/>
    <property type="evidence" value="ECO:0007669"/>
    <property type="project" value="InterPro"/>
</dbReference>
<feature type="region of interest" description="Disordered" evidence="9">
    <location>
        <begin position="626"/>
        <end position="650"/>
    </location>
</feature>
<keyword evidence="11" id="KW-0732">Signal</keyword>
<evidence type="ECO:0000256" key="8">
    <source>
        <dbReference type="ARBA" id="ARBA00023180"/>
    </source>
</evidence>
<dbReference type="PANTHER" id="PTHR42643:SF24">
    <property type="entry name" value="IONOTROPIC RECEPTOR 60A"/>
    <property type="match status" value="1"/>
</dbReference>
<feature type="compositionally biased region" description="Basic and acidic residues" evidence="9">
    <location>
        <begin position="571"/>
        <end position="582"/>
    </location>
</feature>